<dbReference type="GO" id="GO:0015074">
    <property type="term" value="P:DNA integration"/>
    <property type="evidence" value="ECO:0007669"/>
    <property type="project" value="UniProtKB-KW"/>
</dbReference>
<protein>
    <submittedName>
        <fullName evidence="4">Phage integrase</fullName>
    </submittedName>
</protein>
<gene>
    <name evidence="4" type="ORF">AWB72_04465</name>
</gene>
<name>A0A658R2U5_9BURK</name>
<dbReference type="GO" id="GO:0003677">
    <property type="term" value="F:DNA binding"/>
    <property type="evidence" value="ECO:0007669"/>
    <property type="project" value="InterPro"/>
</dbReference>
<dbReference type="RefSeq" id="WP_052449988.1">
    <property type="nucleotide sequence ID" value="NZ_FCNV02000011.1"/>
</dbReference>
<evidence type="ECO:0000256" key="2">
    <source>
        <dbReference type="ARBA" id="ARBA00022908"/>
    </source>
</evidence>
<reference evidence="4 5" key="1">
    <citation type="submission" date="2016-01" db="EMBL/GenBank/DDBJ databases">
        <authorList>
            <person name="Peeters C."/>
        </authorList>
    </citation>
    <scope>NUCLEOTIDE SEQUENCE [LARGE SCALE GENOMIC DNA]</scope>
    <source>
        <strain evidence="4">LMG 29315</strain>
    </source>
</reference>
<sequence>MRDVRTFVKKHVAEFQQAEATRAALMFLSLTAARGGERGATWGGFDLKAGIWTVPCERMKAKEPHRVPLSTAALALVKKGRRMYLGWQVDSVAVHKKAAY</sequence>
<dbReference type="InterPro" id="IPR050808">
    <property type="entry name" value="Phage_Integrase"/>
</dbReference>
<organism evidence="4 5">
    <name type="scientific">Caballeronia concitans</name>
    <dbReference type="NCBI Taxonomy" id="1777133"/>
    <lineage>
        <taxon>Bacteria</taxon>
        <taxon>Pseudomonadati</taxon>
        <taxon>Pseudomonadota</taxon>
        <taxon>Betaproteobacteria</taxon>
        <taxon>Burkholderiales</taxon>
        <taxon>Burkholderiaceae</taxon>
        <taxon>Caballeronia</taxon>
    </lineage>
</organism>
<comment type="similarity">
    <text evidence="1">Belongs to the 'phage' integrase family.</text>
</comment>
<dbReference type="SUPFAM" id="SSF56349">
    <property type="entry name" value="DNA breaking-rejoining enzymes"/>
    <property type="match status" value="1"/>
</dbReference>
<dbReference type="GO" id="GO:0006310">
    <property type="term" value="P:DNA recombination"/>
    <property type="evidence" value="ECO:0007669"/>
    <property type="project" value="UniProtKB-KW"/>
</dbReference>
<comment type="caution">
    <text evidence="4">The sequence shown here is derived from an EMBL/GenBank/DDBJ whole genome shotgun (WGS) entry which is preliminary data.</text>
</comment>
<dbReference type="AlphaFoldDB" id="A0A658R2U5"/>
<dbReference type="PANTHER" id="PTHR30629:SF2">
    <property type="entry name" value="PROPHAGE INTEGRASE INTS-RELATED"/>
    <property type="match status" value="1"/>
</dbReference>
<dbReference type="Gene3D" id="1.10.443.10">
    <property type="entry name" value="Intergrase catalytic core"/>
    <property type="match status" value="1"/>
</dbReference>
<dbReference type="PANTHER" id="PTHR30629">
    <property type="entry name" value="PROPHAGE INTEGRASE"/>
    <property type="match status" value="1"/>
</dbReference>
<dbReference type="InterPro" id="IPR011010">
    <property type="entry name" value="DNA_brk_join_enz"/>
</dbReference>
<keyword evidence="3" id="KW-0233">DNA recombination</keyword>
<accession>A0A658R2U5</accession>
<evidence type="ECO:0000256" key="3">
    <source>
        <dbReference type="ARBA" id="ARBA00023172"/>
    </source>
</evidence>
<evidence type="ECO:0000313" key="5">
    <source>
        <dbReference type="Proteomes" id="UP000198263"/>
    </source>
</evidence>
<keyword evidence="5" id="KW-1185">Reference proteome</keyword>
<dbReference type="Proteomes" id="UP000198263">
    <property type="component" value="Unassembled WGS sequence"/>
</dbReference>
<keyword evidence="2" id="KW-0229">DNA integration</keyword>
<proteinExistence type="inferred from homology"/>
<dbReference type="EMBL" id="FCNV02000011">
    <property type="protein sequence ID" value="SAL42424.1"/>
    <property type="molecule type" value="Genomic_DNA"/>
</dbReference>
<evidence type="ECO:0000256" key="1">
    <source>
        <dbReference type="ARBA" id="ARBA00008857"/>
    </source>
</evidence>
<evidence type="ECO:0000313" key="4">
    <source>
        <dbReference type="EMBL" id="SAL42424.1"/>
    </source>
</evidence>
<dbReference type="InterPro" id="IPR013762">
    <property type="entry name" value="Integrase-like_cat_sf"/>
</dbReference>